<dbReference type="Proteomes" id="UP001293254">
    <property type="component" value="Unassembled WGS sequence"/>
</dbReference>
<accession>A0AAE2CH85</accession>
<keyword evidence="2" id="KW-1185">Reference proteome</keyword>
<proteinExistence type="predicted"/>
<organism evidence="1 2">
    <name type="scientific">Sesamum alatum</name>
    <dbReference type="NCBI Taxonomy" id="300844"/>
    <lineage>
        <taxon>Eukaryota</taxon>
        <taxon>Viridiplantae</taxon>
        <taxon>Streptophyta</taxon>
        <taxon>Embryophyta</taxon>
        <taxon>Tracheophyta</taxon>
        <taxon>Spermatophyta</taxon>
        <taxon>Magnoliopsida</taxon>
        <taxon>eudicotyledons</taxon>
        <taxon>Gunneridae</taxon>
        <taxon>Pentapetalae</taxon>
        <taxon>asterids</taxon>
        <taxon>lamiids</taxon>
        <taxon>Lamiales</taxon>
        <taxon>Pedaliaceae</taxon>
        <taxon>Sesamum</taxon>
    </lineage>
</organism>
<dbReference type="AlphaFoldDB" id="A0AAE2CH85"/>
<protein>
    <submittedName>
        <fullName evidence="1">Uncharacterized protein</fullName>
    </submittedName>
</protein>
<dbReference type="EMBL" id="JACGWO010000008">
    <property type="protein sequence ID" value="KAK4422088.1"/>
    <property type="molecule type" value="Genomic_DNA"/>
</dbReference>
<sequence>MVDTCGRVWSSGLWLDGGCLSRSTWCMIVVCAGRLAAYVGQTCADSCVQRLKCCEHGWMLRAQAACNVRPTECCARAQAGHARGSLAGRLAGARAGTQDVRTHPAVVSSSCVRRLPEAVADGSRFCGRQLALFTLTTDDHMEADWIT</sequence>
<evidence type="ECO:0000313" key="2">
    <source>
        <dbReference type="Proteomes" id="UP001293254"/>
    </source>
</evidence>
<gene>
    <name evidence="1" type="ORF">Salat_2159800</name>
</gene>
<name>A0AAE2CH85_9LAMI</name>
<evidence type="ECO:0000313" key="1">
    <source>
        <dbReference type="EMBL" id="KAK4422088.1"/>
    </source>
</evidence>
<reference evidence="1" key="2">
    <citation type="journal article" date="2024" name="Plant">
        <title>Genomic evolution and insights into agronomic trait innovations of Sesamum species.</title>
        <authorList>
            <person name="Miao H."/>
            <person name="Wang L."/>
            <person name="Qu L."/>
            <person name="Liu H."/>
            <person name="Sun Y."/>
            <person name="Le M."/>
            <person name="Wang Q."/>
            <person name="Wei S."/>
            <person name="Zheng Y."/>
            <person name="Lin W."/>
            <person name="Duan Y."/>
            <person name="Cao H."/>
            <person name="Xiong S."/>
            <person name="Wang X."/>
            <person name="Wei L."/>
            <person name="Li C."/>
            <person name="Ma Q."/>
            <person name="Ju M."/>
            <person name="Zhao R."/>
            <person name="Li G."/>
            <person name="Mu C."/>
            <person name="Tian Q."/>
            <person name="Mei H."/>
            <person name="Zhang T."/>
            <person name="Gao T."/>
            <person name="Zhang H."/>
        </authorList>
    </citation>
    <scope>NUCLEOTIDE SEQUENCE</scope>
    <source>
        <strain evidence="1">3651</strain>
    </source>
</reference>
<comment type="caution">
    <text evidence="1">The sequence shown here is derived from an EMBL/GenBank/DDBJ whole genome shotgun (WGS) entry which is preliminary data.</text>
</comment>
<reference evidence="1" key="1">
    <citation type="submission" date="2020-06" db="EMBL/GenBank/DDBJ databases">
        <authorList>
            <person name="Li T."/>
            <person name="Hu X."/>
            <person name="Zhang T."/>
            <person name="Song X."/>
            <person name="Zhang H."/>
            <person name="Dai N."/>
            <person name="Sheng W."/>
            <person name="Hou X."/>
            <person name="Wei L."/>
        </authorList>
    </citation>
    <scope>NUCLEOTIDE SEQUENCE</scope>
    <source>
        <strain evidence="1">3651</strain>
        <tissue evidence="1">Leaf</tissue>
    </source>
</reference>